<evidence type="ECO:0000256" key="9">
    <source>
        <dbReference type="SAM" id="SignalP"/>
    </source>
</evidence>
<dbReference type="FunFam" id="3.80.10.10:FF:001164">
    <property type="entry name" value="GH01279p"/>
    <property type="match status" value="1"/>
</dbReference>
<evidence type="ECO:0000256" key="5">
    <source>
        <dbReference type="ARBA" id="ARBA00022729"/>
    </source>
</evidence>
<keyword evidence="4" id="KW-0812">Transmembrane</keyword>
<evidence type="ECO:0000256" key="6">
    <source>
        <dbReference type="ARBA" id="ARBA00022737"/>
    </source>
</evidence>
<dbReference type="PANTHER" id="PTHR24366">
    <property type="entry name" value="IG(IMMUNOGLOBULIN) AND LRR(LEUCINE RICH REPEAT) DOMAINS"/>
    <property type="match status" value="1"/>
</dbReference>
<reference evidence="11" key="1">
    <citation type="submission" date="2020-10" db="EMBL/GenBank/DDBJ databases">
        <title>Catharus ustulatus (Swainson's thrush) genome, bCatUst1, primary haplotype v2.</title>
        <authorList>
            <person name="Delmore K."/>
            <person name="Vafadar M."/>
            <person name="Formenti G."/>
            <person name="Chow W."/>
            <person name="Pelan S."/>
            <person name="Howe K."/>
            <person name="Rhie A."/>
            <person name="Mountcastle J."/>
            <person name="Haase B."/>
            <person name="Fedrigo O."/>
            <person name="Jarvis E.D."/>
        </authorList>
    </citation>
    <scope>NUCLEOTIDE SEQUENCE [LARGE SCALE GENOMIC DNA]</scope>
</reference>
<dbReference type="GeneID" id="117003003"/>
<reference evidence="11" key="3">
    <citation type="submission" date="2025-09" db="UniProtKB">
        <authorList>
            <consortium name="Ensembl"/>
        </authorList>
    </citation>
    <scope>IDENTIFICATION</scope>
</reference>
<keyword evidence="8" id="KW-0472">Membrane</keyword>
<reference evidence="11" key="2">
    <citation type="submission" date="2025-08" db="UniProtKB">
        <authorList>
            <consortium name="Ensembl"/>
        </authorList>
    </citation>
    <scope>IDENTIFICATION</scope>
</reference>
<evidence type="ECO:0000313" key="12">
    <source>
        <dbReference type="Proteomes" id="UP000694563"/>
    </source>
</evidence>
<evidence type="ECO:0000256" key="1">
    <source>
        <dbReference type="ARBA" id="ARBA00004236"/>
    </source>
</evidence>
<dbReference type="Pfam" id="PF13855">
    <property type="entry name" value="LRR_8"/>
    <property type="match status" value="3"/>
</dbReference>
<proteinExistence type="predicted"/>
<keyword evidence="12" id="KW-1185">Reference proteome</keyword>
<keyword evidence="6" id="KW-0677">Repeat</keyword>
<dbReference type="Gene3D" id="3.80.10.10">
    <property type="entry name" value="Ribonuclease Inhibitor"/>
    <property type="match status" value="3"/>
</dbReference>
<dbReference type="InterPro" id="IPR001611">
    <property type="entry name" value="Leu-rich_rpt"/>
</dbReference>
<evidence type="ECO:0000256" key="8">
    <source>
        <dbReference type="ARBA" id="ARBA00023136"/>
    </source>
</evidence>
<keyword evidence="2" id="KW-1003">Cell membrane</keyword>
<dbReference type="InterPro" id="IPR003591">
    <property type="entry name" value="Leu-rich_rpt_typical-subtyp"/>
</dbReference>
<keyword evidence="5 9" id="KW-0732">Signal</keyword>
<keyword evidence="3" id="KW-0433">Leucine-rich repeat</keyword>
<dbReference type="InterPro" id="IPR032675">
    <property type="entry name" value="LRR_dom_sf"/>
</dbReference>
<dbReference type="PANTHER" id="PTHR24366:SF96">
    <property type="entry name" value="LEUCINE RICH REPEAT CONTAINING 53"/>
    <property type="match status" value="1"/>
</dbReference>
<feature type="chain" id="PRO_5034357382" description="LRRNT domain-containing protein" evidence="9">
    <location>
        <begin position="19"/>
        <end position="426"/>
    </location>
</feature>
<protein>
    <recommendedName>
        <fullName evidence="10">LRRNT domain-containing protein</fullName>
    </recommendedName>
</protein>
<dbReference type="AlphaFoldDB" id="A0A8C3VAN8"/>
<organism evidence="11 12">
    <name type="scientific">Catharus ustulatus</name>
    <name type="common">Russet-backed thrush</name>
    <name type="synonym">Hylocichla ustulatus</name>
    <dbReference type="NCBI Taxonomy" id="91951"/>
    <lineage>
        <taxon>Eukaryota</taxon>
        <taxon>Metazoa</taxon>
        <taxon>Chordata</taxon>
        <taxon>Craniata</taxon>
        <taxon>Vertebrata</taxon>
        <taxon>Euteleostomi</taxon>
        <taxon>Archelosauria</taxon>
        <taxon>Archosauria</taxon>
        <taxon>Dinosauria</taxon>
        <taxon>Saurischia</taxon>
        <taxon>Theropoda</taxon>
        <taxon>Coelurosauria</taxon>
        <taxon>Aves</taxon>
        <taxon>Neognathae</taxon>
        <taxon>Neoaves</taxon>
        <taxon>Telluraves</taxon>
        <taxon>Australaves</taxon>
        <taxon>Passeriformes</taxon>
        <taxon>Turdidae</taxon>
        <taxon>Catharus</taxon>
    </lineage>
</organism>
<comment type="subcellular location">
    <subcellularLocation>
        <location evidence="1">Cell membrane</location>
    </subcellularLocation>
</comment>
<dbReference type="OrthoDB" id="1055097at2759"/>
<dbReference type="Ensembl" id="ENSCUST00005028658.1">
    <property type="protein sequence ID" value="ENSCUSP00005027695.1"/>
    <property type="gene ID" value="ENSCUSG00005017035.1"/>
</dbReference>
<dbReference type="PROSITE" id="PS51450">
    <property type="entry name" value="LRR"/>
    <property type="match status" value="4"/>
</dbReference>
<gene>
    <name evidence="11" type="primary">LOC117003003</name>
</gene>
<evidence type="ECO:0000313" key="11">
    <source>
        <dbReference type="Ensembl" id="ENSCUSP00005027695.1"/>
    </source>
</evidence>
<evidence type="ECO:0000259" key="10">
    <source>
        <dbReference type="SMART" id="SM00013"/>
    </source>
</evidence>
<dbReference type="SMART" id="SM00013">
    <property type="entry name" value="LRRNT"/>
    <property type="match status" value="1"/>
</dbReference>
<sequence length="426" mass="48033">MFFLVIFIFTCAAKAGLSLNVSNSCPSMCKCTPEETILCQRAGLKTLPAEIAASTISLNLSNNYLRNFNTNTFRNLTFLHSLWLDGNNLTFLTPGTFHALSRLQELHLSRNSRLTHLHANTFRGLLNLISLDLSHCNIFEIHPLLFSHLPSLERLDLASNNMRYVPQAFKNLSSLTRLSLEGNHIEAIGRDSLKDLGTLRDLNLRKNRIWIIQNGAFTKLLRLGTLNLGHNFITDLPNQLFEGLIQLKTMHLEANRITAVDCTFRQLLSLRNLYLNNNQISSISDSAFSYLTKLHFLHLSRNNLSSLPVHLFSDLSGLRRVLLWHNPWRCDCSTLWLWRWTPRRAALEGLGCSFLHPPNSTAPEQPHPAHLGDCTVPLQPASEDKCRVAGTSVAPRPPALPGQLILLALACHTWYNDRGWGTLLVL</sequence>
<accession>A0A8C3VAN8</accession>
<dbReference type="Proteomes" id="UP000694563">
    <property type="component" value="Chromosome 14"/>
</dbReference>
<name>A0A8C3VAN8_CATUS</name>
<evidence type="ECO:0000256" key="4">
    <source>
        <dbReference type="ARBA" id="ARBA00022692"/>
    </source>
</evidence>
<dbReference type="RefSeq" id="XP_032928485.1">
    <property type="nucleotide sequence ID" value="XM_033072594.1"/>
</dbReference>
<dbReference type="GO" id="GO:0005886">
    <property type="term" value="C:plasma membrane"/>
    <property type="evidence" value="ECO:0007669"/>
    <property type="project" value="UniProtKB-SubCell"/>
</dbReference>
<evidence type="ECO:0000256" key="7">
    <source>
        <dbReference type="ARBA" id="ARBA00022989"/>
    </source>
</evidence>
<dbReference type="SUPFAM" id="SSF52058">
    <property type="entry name" value="L domain-like"/>
    <property type="match status" value="1"/>
</dbReference>
<dbReference type="InterPro" id="IPR000372">
    <property type="entry name" value="LRRNT"/>
</dbReference>
<dbReference type="FunFam" id="3.80.10.10:FF:001438">
    <property type="entry name" value="Uncharacterized protein"/>
    <property type="match status" value="1"/>
</dbReference>
<evidence type="ECO:0000256" key="2">
    <source>
        <dbReference type="ARBA" id="ARBA00022475"/>
    </source>
</evidence>
<evidence type="ECO:0000256" key="3">
    <source>
        <dbReference type="ARBA" id="ARBA00022614"/>
    </source>
</evidence>
<feature type="domain" description="LRRNT" evidence="10">
    <location>
        <begin position="24"/>
        <end position="57"/>
    </location>
</feature>
<feature type="signal peptide" evidence="9">
    <location>
        <begin position="1"/>
        <end position="18"/>
    </location>
</feature>
<dbReference type="SMART" id="SM00369">
    <property type="entry name" value="LRR_TYP"/>
    <property type="match status" value="10"/>
</dbReference>
<keyword evidence="7" id="KW-1133">Transmembrane helix</keyword>